<dbReference type="Proteomes" id="UP000823941">
    <property type="component" value="Chromosome 20"/>
</dbReference>
<evidence type="ECO:0000313" key="2">
    <source>
        <dbReference type="EMBL" id="KAG7301000.1"/>
    </source>
</evidence>
<sequence length="98" mass="11135">HVSKNLLRLAEFRFRKVSGCGLFPVEPRSMLRLLGLVATYTVILLQFALLSKNLLRLAQFRFRKVSGCGLFPVEPRSMLRLLGLVATYTIILLQFALL</sequence>
<evidence type="ECO:0000256" key="1">
    <source>
        <dbReference type="SAM" id="Phobius"/>
    </source>
</evidence>
<comment type="caution">
    <text evidence="2">The sequence shown here is derived from an EMBL/GenBank/DDBJ whole genome shotgun (WGS) entry which is preliminary data.</text>
</comment>
<proteinExistence type="predicted"/>
<feature type="transmembrane region" description="Helical" evidence="1">
    <location>
        <begin position="33"/>
        <end position="55"/>
    </location>
</feature>
<accession>A0ABQ7Q6Y8</accession>
<keyword evidence="1" id="KW-1133">Transmembrane helix</keyword>
<reference evidence="2 3" key="1">
    <citation type="submission" date="2021-06" db="EMBL/GenBank/DDBJ databases">
        <title>A haploid diamondback moth (Plutella xylostella L.) genome assembly resolves 31 chromosomes and identifies a diamide resistance mutation.</title>
        <authorList>
            <person name="Ward C.M."/>
            <person name="Perry K.D."/>
            <person name="Baker G."/>
            <person name="Powis K."/>
            <person name="Heckel D.G."/>
            <person name="Baxter S.W."/>
        </authorList>
    </citation>
    <scope>NUCLEOTIDE SEQUENCE [LARGE SCALE GENOMIC DNA]</scope>
    <source>
        <strain evidence="2 3">LV</strain>
        <tissue evidence="2">Single pupa</tissue>
    </source>
</reference>
<keyword evidence="3" id="KW-1185">Reference proteome</keyword>
<keyword evidence="1" id="KW-0812">Transmembrane</keyword>
<evidence type="ECO:0000313" key="3">
    <source>
        <dbReference type="Proteomes" id="UP000823941"/>
    </source>
</evidence>
<gene>
    <name evidence="2" type="ORF">JYU34_015364</name>
</gene>
<feature type="non-terminal residue" evidence="2">
    <location>
        <position position="1"/>
    </location>
</feature>
<protein>
    <recommendedName>
        <fullName evidence="4">Gustatory receptor</fullName>
    </recommendedName>
</protein>
<dbReference type="EMBL" id="JAHIBW010000020">
    <property type="protein sequence ID" value="KAG7301000.1"/>
    <property type="molecule type" value="Genomic_DNA"/>
</dbReference>
<organism evidence="2 3">
    <name type="scientific">Plutella xylostella</name>
    <name type="common">Diamondback moth</name>
    <name type="synonym">Plutella maculipennis</name>
    <dbReference type="NCBI Taxonomy" id="51655"/>
    <lineage>
        <taxon>Eukaryota</taxon>
        <taxon>Metazoa</taxon>
        <taxon>Ecdysozoa</taxon>
        <taxon>Arthropoda</taxon>
        <taxon>Hexapoda</taxon>
        <taxon>Insecta</taxon>
        <taxon>Pterygota</taxon>
        <taxon>Neoptera</taxon>
        <taxon>Endopterygota</taxon>
        <taxon>Lepidoptera</taxon>
        <taxon>Glossata</taxon>
        <taxon>Ditrysia</taxon>
        <taxon>Yponomeutoidea</taxon>
        <taxon>Plutellidae</taxon>
        <taxon>Plutella</taxon>
    </lineage>
</organism>
<name>A0ABQ7Q6Y8_PLUXY</name>
<keyword evidence="1" id="KW-0472">Membrane</keyword>
<evidence type="ECO:0008006" key="4">
    <source>
        <dbReference type="Google" id="ProtNLM"/>
    </source>
</evidence>
<feature type="transmembrane region" description="Helical" evidence="1">
    <location>
        <begin position="79"/>
        <end position="97"/>
    </location>
</feature>